<evidence type="ECO:0000313" key="1">
    <source>
        <dbReference type="EMBL" id="AAM02464.1"/>
    </source>
</evidence>
<keyword evidence="2" id="KW-1185">Reference proteome</keyword>
<evidence type="ECO:0000313" key="2">
    <source>
        <dbReference type="Proteomes" id="UP000001826"/>
    </source>
</evidence>
<dbReference type="RefSeq" id="WP_011019619.1">
    <property type="nucleotide sequence ID" value="NC_003551.1"/>
</dbReference>
<name>Q8TVY7_METKA</name>
<organism evidence="1 2">
    <name type="scientific">Methanopyrus kandleri (strain AV19 / DSM 6324 / JCM 9639 / NBRC 100938)</name>
    <dbReference type="NCBI Taxonomy" id="190192"/>
    <lineage>
        <taxon>Archaea</taxon>
        <taxon>Methanobacteriati</taxon>
        <taxon>Methanobacteriota</taxon>
        <taxon>Methanomada group</taxon>
        <taxon>Methanopyri</taxon>
        <taxon>Methanopyrales</taxon>
        <taxon>Methanopyraceae</taxon>
        <taxon>Methanopyrus</taxon>
    </lineage>
</organism>
<dbReference type="KEGG" id="mka:MK1251"/>
<proteinExistence type="predicted"/>
<dbReference type="PaxDb" id="190192-MK1251"/>
<dbReference type="Proteomes" id="UP000001826">
    <property type="component" value="Chromosome"/>
</dbReference>
<gene>
    <name evidence="1" type="ordered locus">MK1251</name>
</gene>
<sequence length="346" mass="38765">MKELMSSPRGDPEFPLRAEPLAPVYVPRTQFLKDVDGDGRVDHLHPSEAAALEYLIALGHDLDPFDVERDSRPMELGSLLSPAVEDLRDVGLPVVPSTVRPPDASWAAAILTYLLEEVPIAYGPKRTVLSFSAVYRTPVEHRPMRTAPDVEVDHECVVVQTDSRYVYVHCTRYGVAAVRRDVFDSACGVLATTVDHSPPPEDAGPSEVADHVLTETERPVLAAVDSEHLNPEHATGTVPFVVAVEEGWMEDWKEGVEHDLPADGIGLASYLATLTLRDRLPVYHRDKDGSFKEWLREHEREIIGRARPEEIDPVVEIAQKLEGCLEDLKTPEDDLHRLFDFLRRRR</sequence>
<dbReference type="AlphaFoldDB" id="Q8TVY7"/>
<accession>Q8TVY7</accession>
<protein>
    <submittedName>
        <fullName evidence="1">Uncharacterized protein</fullName>
    </submittedName>
</protein>
<dbReference type="GeneID" id="1477846"/>
<dbReference type="InParanoid" id="Q8TVY7"/>
<dbReference type="HOGENOM" id="CLU_800798_0_0_2"/>
<dbReference type="EMBL" id="AE009439">
    <property type="protein sequence ID" value="AAM02464.1"/>
    <property type="molecule type" value="Genomic_DNA"/>
</dbReference>
<reference evidence="1 2" key="1">
    <citation type="journal article" date="2002" name="Proc. Natl. Acad. Sci. U.S.A.">
        <title>The complete genome of hyperthermophile Methanopyrus kandleri AV19 and monophyly of archaeal methanogens.</title>
        <authorList>
            <person name="Slesarev A.I."/>
            <person name="Mezhevaya K.V."/>
            <person name="Makarova K.S."/>
            <person name="Polushin N.N."/>
            <person name="Shcherbinina O.V."/>
            <person name="Shakhova V.V."/>
            <person name="Belova G.I."/>
            <person name="Aravind L."/>
            <person name="Natale D.A."/>
            <person name="Rogozin I.B."/>
            <person name="Tatusov R.L."/>
            <person name="Wolf Y.I."/>
            <person name="Stetter K.O."/>
            <person name="Malykh A.G."/>
            <person name="Koonin E.V."/>
            <person name="Kozyavkin S.A."/>
        </authorList>
    </citation>
    <scope>NUCLEOTIDE SEQUENCE [LARGE SCALE GENOMIC DNA]</scope>
    <source>
        <strain evidence="2">AV19 / DSM 6324 / JCM 9639 / NBRC 100938</strain>
    </source>
</reference>
<dbReference type="EnsemblBacteria" id="AAM02464">
    <property type="protein sequence ID" value="AAM02464"/>
    <property type="gene ID" value="MK1251"/>
</dbReference>